<accession>A0A816XCW8</accession>
<proteinExistence type="predicted"/>
<sequence>MTSSTTLVDVIFHQRKKDIAQGHGNDKYILKVVSSQRIVDLLSIPEQKRFLHADNKERYLQVKAFFPESPSQTRSHPRDVDFARLKVVTSQAFASAGRCRLAYVLTNVAGEAIHGWFQFRSDAFGKLIKVKGREESIYDIPPCKTFNFV</sequence>
<name>A0A816XCW8_BRANA</name>
<dbReference type="EMBL" id="HG994356">
    <property type="protein sequence ID" value="CAF2143962.1"/>
    <property type="molecule type" value="Genomic_DNA"/>
</dbReference>
<protein>
    <submittedName>
        <fullName evidence="1">(rape) hypothetical protein</fullName>
    </submittedName>
</protein>
<organism evidence="1">
    <name type="scientific">Brassica napus</name>
    <name type="common">Rape</name>
    <dbReference type="NCBI Taxonomy" id="3708"/>
    <lineage>
        <taxon>Eukaryota</taxon>
        <taxon>Viridiplantae</taxon>
        <taxon>Streptophyta</taxon>
        <taxon>Embryophyta</taxon>
        <taxon>Tracheophyta</taxon>
        <taxon>Spermatophyta</taxon>
        <taxon>Magnoliopsida</taxon>
        <taxon>eudicotyledons</taxon>
        <taxon>Gunneridae</taxon>
        <taxon>Pentapetalae</taxon>
        <taxon>rosids</taxon>
        <taxon>malvids</taxon>
        <taxon>Brassicales</taxon>
        <taxon>Brassicaceae</taxon>
        <taxon>Brassiceae</taxon>
        <taxon>Brassica</taxon>
    </lineage>
</organism>
<reference evidence="1" key="1">
    <citation type="submission" date="2021-01" db="EMBL/GenBank/DDBJ databases">
        <authorList>
            <consortium name="Genoscope - CEA"/>
            <person name="William W."/>
        </authorList>
    </citation>
    <scope>NUCLEOTIDE SEQUENCE</scope>
</reference>
<dbReference type="Proteomes" id="UP001295469">
    <property type="component" value="Chromosome A02"/>
</dbReference>
<evidence type="ECO:0000313" key="1">
    <source>
        <dbReference type="EMBL" id="CAF2143962.1"/>
    </source>
</evidence>
<dbReference type="AlphaFoldDB" id="A0A816XCW8"/>
<gene>
    <name evidence="1" type="ORF">DARMORV10_A02P36980.1</name>
</gene>